<proteinExistence type="inferred from homology"/>
<evidence type="ECO:0000313" key="4">
    <source>
        <dbReference type="Proteomes" id="UP000198889"/>
    </source>
</evidence>
<accession>A0A1G4THL8</accession>
<comment type="similarity">
    <text evidence="1 2">Belongs to the phD/YefM antitoxin family.</text>
</comment>
<evidence type="ECO:0000256" key="2">
    <source>
        <dbReference type="RuleBase" id="RU362080"/>
    </source>
</evidence>
<dbReference type="InterPro" id="IPR036165">
    <property type="entry name" value="YefM-like_sf"/>
</dbReference>
<gene>
    <name evidence="3" type="ORF">SAMN05660859_2936</name>
</gene>
<dbReference type="AlphaFoldDB" id="A0A1G4THL8"/>
<dbReference type="Gene3D" id="3.40.1620.10">
    <property type="entry name" value="YefM-like domain"/>
    <property type="match status" value="1"/>
</dbReference>
<dbReference type="SUPFAM" id="SSF143120">
    <property type="entry name" value="YefM-like"/>
    <property type="match status" value="1"/>
</dbReference>
<organism evidence="3 4">
    <name type="scientific">Ancylobacter rudongensis</name>
    <dbReference type="NCBI Taxonomy" id="177413"/>
    <lineage>
        <taxon>Bacteria</taxon>
        <taxon>Pseudomonadati</taxon>
        <taxon>Pseudomonadota</taxon>
        <taxon>Alphaproteobacteria</taxon>
        <taxon>Hyphomicrobiales</taxon>
        <taxon>Xanthobacteraceae</taxon>
        <taxon>Ancylobacter</taxon>
    </lineage>
</organism>
<dbReference type="NCBIfam" id="TIGR01552">
    <property type="entry name" value="phd_fam"/>
    <property type="match status" value="1"/>
</dbReference>
<dbReference type="STRING" id="177413.SAMN05660859_2936"/>
<evidence type="ECO:0000256" key="1">
    <source>
        <dbReference type="ARBA" id="ARBA00009981"/>
    </source>
</evidence>
<protein>
    <recommendedName>
        <fullName evidence="2">Antitoxin</fullName>
    </recommendedName>
</protein>
<dbReference type="Proteomes" id="UP000198889">
    <property type="component" value="Unassembled WGS sequence"/>
</dbReference>
<name>A0A1G4THL8_9HYPH</name>
<comment type="function">
    <text evidence="2">Antitoxin component of a type II toxin-antitoxin (TA) system.</text>
</comment>
<dbReference type="EMBL" id="FMTP01000004">
    <property type="protein sequence ID" value="SCW80335.1"/>
    <property type="molecule type" value="Genomic_DNA"/>
</dbReference>
<keyword evidence="4" id="KW-1185">Reference proteome</keyword>
<reference evidence="4" key="1">
    <citation type="submission" date="2016-10" db="EMBL/GenBank/DDBJ databases">
        <authorList>
            <person name="Varghese N."/>
            <person name="Submissions S."/>
        </authorList>
    </citation>
    <scope>NUCLEOTIDE SEQUENCE [LARGE SCALE GENOMIC DNA]</scope>
    <source>
        <strain evidence="4">CGMCC 1.1761</strain>
    </source>
</reference>
<evidence type="ECO:0000313" key="3">
    <source>
        <dbReference type="EMBL" id="SCW80335.1"/>
    </source>
</evidence>
<sequence>MSARIVPAAQFKAECLRLIDEMNQTGEPVTITRRGKPVAVLSPVPASPARSLIGASRGVVTRYDDPFAPVAEAGDWAAIS</sequence>
<dbReference type="InterPro" id="IPR006442">
    <property type="entry name" value="Antitoxin_Phd/YefM"/>
</dbReference>
<dbReference type="Pfam" id="PF02604">
    <property type="entry name" value="PhdYeFM_antitox"/>
    <property type="match status" value="1"/>
</dbReference>
<dbReference type="RefSeq" id="WP_091440971.1">
    <property type="nucleotide sequence ID" value="NZ_FMTP01000004.1"/>
</dbReference>